<name>A0ACB9LMB2_9MYRT</name>
<sequence length="130" mass="15202">MVQPLISLLIVFSSIGFIRGWPYIPDKTYVQIHNVIPGANLTAHCRSKEDDLGVHVLPPLDQYEFQFKPSFFGATLFYCLFSWPEESHHFDIYDEKRDYYMCSHCTWWIKTSGPCSGSNQDKCTPYHWKS</sequence>
<proteinExistence type="predicted"/>
<reference evidence="2" key="1">
    <citation type="journal article" date="2023" name="Front. Plant Sci.">
        <title>Chromosomal-level genome assembly of Melastoma candidum provides insights into trichome evolution.</title>
        <authorList>
            <person name="Zhong Y."/>
            <person name="Wu W."/>
            <person name="Sun C."/>
            <person name="Zou P."/>
            <person name="Liu Y."/>
            <person name="Dai S."/>
            <person name="Zhou R."/>
        </authorList>
    </citation>
    <scope>NUCLEOTIDE SEQUENCE [LARGE SCALE GENOMIC DNA]</scope>
</reference>
<evidence type="ECO:0000313" key="1">
    <source>
        <dbReference type="EMBL" id="KAI4312495.1"/>
    </source>
</evidence>
<comment type="caution">
    <text evidence="1">The sequence shown here is derived from an EMBL/GenBank/DDBJ whole genome shotgun (WGS) entry which is preliminary data.</text>
</comment>
<evidence type="ECO:0000313" key="2">
    <source>
        <dbReference type="Proteomes" id="UP001057402"/>
    </source>
</evidence>
<gene>
    <name evidence="1" type="ORF">MLD38_037302</name>
</gene>
<organism evidence="1 2">
    <name type="scientific">Melastoma candidum</name>
    <dbReference type="NCBI Taxonomy" id="119954"/>
    <lineage>
        <taxon>Eukaryota</taxon>
        <taxon>Viridiplantae</taxon>
        <taxon>Streptophyta</taxon>
        <taxon>Embryophyta</taxon>
        <taxon>Tracheophyta</taxon>
        <taxon>Spermatophyta</taxon>
        <taxon>Magnoliopsida</taxon>
        <taxon>eudicotyledons</taxon>
        <taxon>Gunneridae</taxon>
        <taxon>Pentapetalae</taxon>
        <taxon>rosids</taxon>
        <taxon>malvids</taxon>
        <taxon>Myrtales</taxon>
        <taxon>Melastomataceae</taxon>
        <taxon>Melastomatoideae</taxon>
        <taxon>Melastomateae</taxon>
        <taxon>Melastoma</taxon>
    </lineage>
</organism>
<protein>
    <submittedName>
        <fullName evidence="1">Uncharacterized protein</fullName>
    </submittedName>
</protein>
<dbReference type="EMBL" id="CM042890">
    <property type="protein sequence ID" value="KAI4312495.1"/>
    <property type="molecule type" value="Genomic_DNA"/>
</dbReference>
<dbReference type="Proteomes" id="UP001057402">
    <property type="component" value="Chromosome 11"/>
</dbReference>
<accession>A0ACB9LMB2</accession>
<keyword evidence="2" id="KW-1185">Reference proteome</keyword>